<dbReference type="EMBL" id="JARQDV010000003">
    <property type="protein sequence ID" value="MDT2964402.1"/>
    <property type="molecule type" value="Genomic_DNA"/>
</dbReference>
<dbReference type="AlphaFoldDB" id="A0AAW8UL65"/>
<dbReference type="Proteomes" id="UP001268896">
    <property type="component" value="Unassembled WGS sequence"/>
</dbReference>
<proteinExistence type="predicted"/>
<accession>A0AAW8UL65</accession>
<organism evidence="2 3">
    <name type="scientific">Enterococcus casseliflavus</name>
    <name type="common">Enterococcus flavescens</name>
    <dbReference type="NCBI Taxonomy" id="37734"/>
    <lineage>
        <taxon>Bacteria</taxon>
        <taxon>Bacillati</taxon>
        <taxon>Bacillota</taxon>
        <taxon>Bacilli</taxon>
        <taxon>Lactobacillales</taxon>
        <taxon>Enterococcaceae</taxon>
        <taxon>Enterococcus</taxon>
    </lineage>
</organism>
<protein>
    <submittedName>
        <fullName evidence="2">Uncharacterized protein</fullName>
    </submittedName>
</protein>
<evidence type="ECO:0000313" key="3">
    <source>
        <dbReference type="Proteomes" id="UP001268896"/>
    </source>
</evidence>
<feature type="region of interest" description="Disordered" evidence="1">
    <location>
        <begin position="69"/>
        <end position="92"/>
    </location>
</feature>
<feature type="compositionally biased region" description="Polar residues" evidence="1">
    <location>
        <begin position="71"/>
        <end position="81"/>
    </location>
</feature>
<comment type="caution">
    <text evidence="2">The sequence shown here is derived from an EMBL/GenBank/DDBJ whole genome shotgun (WGS) entry which is preliminary data.</text>
</comment>
<gene>
    <name evidence="2" type="ORF">P7I32_07250</name>
</gene>
<evidence type="ECO:0000313" key="2">
    <source>
        <dbReference type="EMBL" id="MDT2964402.1"/>
    </source>
</evidence>
<sequence length="92" mass="10913">MKKADQKQEIFIYFFIKGMMKGVGEYFFKKKKQLKNLELFLKDAIIFQCAFVTRFLCVHMNHQSGRRNLDLQLTTSRTQGGMSRGKKSRKNR</sequence>
<reference evidence="2" key="1">
    <citation type="submission" date="2023-03" db="EMBL/GenBank/DDBJ databases">
        <authorList>
            <person name="Shen W."/>
            <person name="Cai J."/>
        </authorList>
    </citation>
    <scope>NUCLEOTIDE SEQUENCE</scope>
    <source>
        <strain evidence="2">K72-2</strain>
    </source>
</reference>
<dbReference type="RefSeq" id="WP_311903847.1">
    <property type="nucleotide sequence ID" value="NZ_JARQDV010000003.1"/>
</dbReference>
<evidence type="ECO:0000256" key="1">
    <source>
        <dbReference type="SAM" id="MobiDB-lite"/>
    </source>
</evidence>
<name>A0AAW8UL65_ENTCA</name>